<gene>
    <name evidence="11" type="primary">LOC109094983</name>
</gene>
<comment type="cofactor">
    <cofactor evidence="7">
        <name>Mg(2+)</name>
        <dbReference type="ChEBI" id="CHEBI:18420"/>
    </cofactor>
    <cofactor evidence="7">
        <name>Mn(2+)</name>
        <dbReference type="ChEBI" id="CHEBI:29035"/>
    </cofactor>
    <text evidence="7">Divalent metal cations. Prefers magnesium or manganese.</text>
</comment>
<dbReference type="AlphaFoldDB" id="A0A8C2BN56"/>
<dbReference type="InterPro" id="IPR046346">
    <property type="entry name" value="Aminoacid_DH-like_N_sf"/>
</dbReference>
<dbReference type="Gene3D" id="3.40.50.720">
    <property type="entry name" value="NAD(P)-binding Rossmann-like Domain"/>
    <property type="match status" value="1"/>
</dbReference>
<evidence type="ECO:0000256" key="5">
    <source>
        <dbReference type="PIRSR" id="PIRSR000106-1"/>
    </source>
</evidence>
<proteinExistence type="inferred from homology"/>
<organism evidence="11 12">
    <name type="scientific">Cyprinus carpio</name>
    <name type="common">Common carp</name>
    <dbReference type="NCBI Taxonomy" id="7962"/>
    <lineage>
        <taxon>Eukaryota</taxon>
        <taxon>Metazoa</taxon>
        <taxon>Chordata</taxon>
        <taxon>Craniata</taxon>
        <taxon>Vertebrata</taxon>
        <taxon>Euteleostomi</taxon>
        <taxon>Actinopterygii</taxon>
        <taxon>Neopterygii</taxon>
        <taxon>Teleostei</taxon>
        <taxon>Ostariophysi</taxon>
        <taxon>Cypriniformes</taxon>
        <taxon>Cyprinidae</taxon>
        <taxon>Cyprininae</taxon>
        <taxon>Cyprinus</taxon>
    </lineage>
</organism>
<dbReference type="InterPro" id="IPR036291">
    <property type="entry name" value="NAD(P)-bd_dom_sf"/>
</dbReference>
<evidence type="ECO:0000256" key="7">
    <source>
        <dbReference type="PIRSR" id="PIRSR000106-3"/>
    </source>
</evidence>
<comment type="cofactor">
    <cofactor evidence="1">
        <name>Mn(2+)</name>
        <dbReference type="ChEBI" id="CHEBI:29035"/>
    </cofactor>
</comment>
<dbReference type="InterPro" id="IPR001891">
    <property type="entry name" value="Malic_OxRdtase"/>
</dbReference>
<dbReference type="PROSITE" id="PS00331">
    <property type="entry name" value="MALIC_ENZYMES"/>
    <property type="match status" value="1"/>
</dbReference>
<dbReference type="PRINTS" id="PR00072">
    <property type="entry name" value="MALOXRDTASE"/>
</dbReference>
<evidence type="ECO:0000256" key="3">
    <source>
        <dbReference type="ARBA" id="ARBA00022723"/>
    </source>
</evidence>
<sequence>MQKETYTFCVNSKGTVFTKKRGYDITRNPDLNKGMAFTLEERLQLGIHGLLPPCFLSQDVQVLRVMKSYETRSNPLDKYILLMTLQDRNEKLFYRVLTSDIEEFMPIVYTPTVGLACIYILRTWNNLFMVTDGERILGLGDLGSYGMGIPVGKLALYTACGGVPPQQCLPVLLDVGTDNQTLLDDPLYIGLKHKRVRGKEYDDLIDEFMQAVTDKYGMNCLIQFEDFANSNAFRILNKYRNRYCTFNDDIQGTASVAVAGVLAALKITKNKLSDHKFVFQGAGEAALGIAHLLIMAMAKEGVPHAEAVKRIWMVDSKGLIVKGRSHLNHEKEEFAHEHPHIKTLEEVVETIKPTAIIGVAAIGGAFTEKIIKNMATYNERPIIFALSNPTSKAECTAEQCYTLTEGRGIFASGSPFKKVTLADGRSFYPGQGNNAYVFPGVALGVIACGVRHISDDIFLTTAEAISDMVTEENLAEGRLYPPLKTIREVSFKIAVKIVDHAYKQGIASWYPEPKDKEAFVLSQVYNSDYDSFTLDSYSWPKDAMKVQNV</sequence>
<dbReference type="Gene3D" id="3.40.50.10380">
    <property type="entry name" value="Malic enzyme, N-terminal domain"/>
    <property type="match status" value="2"/>
</dbReference>
<evidence type="ECO:0000259" key="9">
    <source>
        <dbReference type="SMART" id="SM00919"/>
    </source>
</evidence>
<dbReference type="SMART" id="SM01274">
    <property type="entry name" value="malic"/>
    <property type="match status" value="1"/>
</dbReference>
<accession>A0A8C2BN56</accession>
<dbReference type="FunFam" id="3.40.50.10380:FF:000028">
    <property type="entry name" value="NADP-dependent malic enzyme 4 chloroplastic"/>
    <property type="match status" value="1"/>
</dbReference>
<dbReference type="Proteomes" id="UP000694700">
    <property type="component" value="Unplaced"/>
</dbReference>
<dbReference type="GO" id="GO:0005739">
    <property type="term" value="C:mitochondrion"/>
    <property type="evidence" value="ECO:0007669"/>
    <property type="project" value="TreeGrafter"/>
</dbReference>
<evidence type="ECO:0000313" key="11">
    <source>
        <dbReference type="Ensembl" id="ENSCCRP00015123133.1"/>
    </source>
</evidence>
<reference evidence="11" key="1">
    <citation type="submission" date="2025-08" db="UniProtKB">
        <authorList>
            <consortium name="Ensembl"/>
        </authorList>
    </citation>
    <scope>IDENTIFICATION</scope>
</reference>
<dbReference type="InterPro" id="IPR015884">
    <property type="entry name" value="Malic_enzyme_CS"/>
</dbReference>
<evidence type="ECO:0000313" key="12">
    <source>
        <dbReference type="Proteomes" id="UP000694700"/>
    </source>
</evidence>
<evidence type="ECO:0000256" key="2">
    <source>
        <dbReference type="ARBA" id="ARBA00008785"/>
    </source>
</evidence>
<comment type="similarity">
    <text evidence="2 8">Belongs to the malic enzymes family.</text>
</comment>
<feature type="binding site" evidence="6">
    <location>
        <position position="388"/>
    </location>
    <ligand>
        <name>(S)-malate</name>
        <dbReference type="ChEBI" id="CHEBI:15589"/>
    </ligand>
</feature>
<feature type="active site" description="Proton acceptor" evidence="5">
    <location>
        <position position="153"/>
    </location>
</feature>
<evidence type="ECO:0000256" key="4">
    <source>
        <dbReference type="ARBA" id="ARBA00023002"/>
    </source>
</evidence>
<feature type="domain" description="Malic enzyme N-terminal" evidence="10">
    <location>
        <begin position="86"/>
        <end position="240"/>
    </location>
</feature>
<dbReference type="PANTHER" id="PTHR23406">
    <property type="entry name" value="MALIC ENZYME-RELATED"/>
    <property type="match status" value="1"/>
</dbReference>
<keyword evidence="3 7" id="KW-0479">Metal-binding</keyword>
<dbReference type="SMART" id="SM00919">
    <property type="entry name" value="Malic_M"/>
    <property type="match status" value="1"/>
</dbReference>
<dbReference type="SUPFAM" id="SSF51735">
    <property type="entry name" value="NAD(P)-binding Rossmann-fold domains"/>
    <property type="match status" value="1"/>
</dbReference>
<feature type="active site" description="Proton donor" evidence="5">
    <location>
        <position position="109"/>
    </location>
</feature>
<feature type="binding site" evidence="7">
    <location>
        <position position="226"/>
    </location>
    <ligand>
        <name>a divalent metal cation</name>
        <dbReference type="ChEBI" id="CHEBI:60240"/>
    </ligand>
</feature>
<feature type="binding site" evidence="7">
    <location>
        <position position="225"/>
    </location>
    <ligand>
        <name>a divalent metal cation</name>
        <dbReference type="ChEBI" id="CHEBI:60240"/>
    </ligand>
</feature>
<feature type="binding site" evidence="6">
    <location>
        <position position="433"/>
    </location>
    <ligand>
        <name>(S)-malate</name>
        <dbReference type="ChEBI" id="CHEBI:15589"/>
    </ligand>
</feature>
<feature type="domain" description="Malic enzyme NAD-binding" evidence="9">
    <location>
        <begin position="250"/>
        <end position="502"/>
    </location>
</feature>
<dbReference type="CDD" id="cd05312">
    <property type="entry name" value="NAD_bind_1_malic_enz"/>
    <property type="match status" value="1"/>
</dbReference>
<dbReference type="GO" id="GO:0046872">
    <property type="term" value="F:metal ion binding"/>
    <property type="evidence" value="ECO:0007669"/>
    <property type="project" value="UniProtKB-KW"/>
</dbReference>
<name>A0A8C2BN56_CYPCA</name>
<dbReference type="NCBIfam" id="NF010052">
    <property type="entry name" value="PRK13529.1"/>
    <property type="match status" value="1"/>
</dbReference>
<dbReference type="GO" id="GO:0006108">
    <property type="term" value="P:malate metabolic process"/>
    <property type="evidence" value="ECO:0007669"/>
    <property type="project" value="TreeGrafter"/>
</dbReference>
<dbReference type="FunFam" id="3.40.50.720:FF:000060">
    <property type="entry name" value="Malic enzyme"/>
    <property type="match status" value="1"/>
</dbReference>
<dbReference type="PANTHER" id="PTHR23406:SF20">
    <property type="entry name" value="NADP-DEPENDENT MALIC ENZYME, MITOCHONDRIAL"/>
    <property type="match status" value="1"/>
</dbReference>
<keyword evidence="4 8" id="KW-0560">Oxidoreductase</keyword>
<dbReference type="Pfam" id="PF03949">
    <property type="entry name" value="Malic_M"/>
    <property type="match status" value="1"/>
</dbReference>
<dbReference type="InterPro" id="IPR037062">
    <property type="entry name" value="Malic_N_dom_sf"/>
</dbReference>
<dbReference type="Pfam" id="PF00390">
    <property type="entry name" value="malic"/>
    <property type="match status" value="2"/>
</dbReference>
<feature type="binding site" evidence="6">
    <location>
        <position position="135"/>
    </location>
    <ligand>
        <name>(S)-malate</name>
        <dbReference type="ChEBI" id="CHEBI:15589"/>
    </ligand>
</feature>
<dbReference type="InterPro" id="IPR012301">
    <property type="entry name" value="Malic_N_dom"/>
</dbReference>
<evidence type="ECO:0000256" key="8">
    <source>
        <dbReference type="RuleBase" id="RU003426"/>
    </source>
</evidence>
<evidence type="ECO:0000256" key="6">
    <source>
        <dbReference type="PIRSR" id="PIRSR000106-2"/>
    </source>
</evidence>
<dbReference type="Ensembl" id="ENSCCRT00015127033.1">
    <property type="protein sequence ID" value="ENSCCRP00015123133.1"/>
    <property type="gene ID" value="ENSCCRG00015048331.1"/>
</dbReference>
<evidence type="ECO:0000259" key="10">
    <source>
        <dbReference type="SMART" id="SM01274"/>
    </source>
</evidence>
<evidence type="ECO:0000256" key="1">
    <source>
        <dbReference type="ARBA" id="ARBA00001936"/>
    </source>
</evidence>
<protein>
    <recommendedName>
        <fullName evidence="8">Malic enzyme</fullName>
    </recommendedName>
</protein>
<dbReference type="PIRSF" id="PIRSF000106">
    <property type="entry name" value="ME"/>
    <property type="match status" value="1"/>
</dbReference>
<dbReference type="InterPro" id="IPR012302">
    <property type="entry name" value="Malic_NAD-bd"/>
</dbReference>
<dbReference type="GO" id="GO:0004473">
    <property type="term" value="F:malate dehydrogenase (decarboxylating) (NADP+) activity"/>
    <property type="evidence" value="ECO:0007669"/>
    <property type="project" value="TreeGrafter"/>
</dbReference>
<feature type="binding site" evidence="7">
    <location>
        <position position="249"/>
    </location>
    <ligand>
        <name>a divalent metal cation</name>
        <dbReference type="ChEBI" id="CHEBI:60240"/>
    </ligand>
</feature>
<dbReference type="SUPFAM" id="SSF53223">
    <property type="entry name" value="Aminoacid dehydrogenase-like, N-terminal domain"/>
    <property type="match status" value="1"/>
</dbReference>
<dbReference type="GO" id="GO:0051287">
    <property type="term" value="F:NAD binding"/>
    <property type="evidence" value="ECO:0007669"/>
    <property type="project" value="InterPro"/>
</dbReference>